<keyword evidence="2 8" id="KW-0479">Metal-binding</keyword>
<evidence type="ECO:0000256" key="1">
    <source>
        <dbReference type="ARBA" id="ARBA00004123"/>
    </source>
</evidence>
<feature type="binding site" evidence="8">
    <location>
        <position position="59"/>
    </location>
    <ligand>
        <name>Zn(2+)</name>
        <dbReference type="ChEBI" id="CHEBI:29105"/>
    </ligand>
</feature>
<evidence type="ECO:0000259" key="10">
    <source>
        <dbReference type="PROSITE" id="PS50157"/>
    </source>
</evidence>
<feature type="domain" description="ZAD" evidence="11">
    <location>
        <begin position="8"/>
        <end position="86"/>
    </location>
</feature>
<feature type="domain" description="C2H2-type" evidence="10">
    <location>
        <begin position="244"/>
        <end position="272"/>
    </location>
</feature>
<dbReference type="PROSITE" id="PS00028">
    <property type="entry name" value="ZINC_FINGER_C2H2_1"/>
    <property type="match status" value="7"/>
</dbReference>
<dbReference type="Gene3D" id="3.30.160.60">
    <property type="entry name" value="Classic Zinc Finger"/>
    <property type="match status" value="5"/>
</dbReference>
<dbReference type="AlphaFoldDB" id="A0A2A4JS57"/>
<feature type="domain" description="C2H2-type" evidence="10">
    <location>
        <begin position="343"/>
        <end position="371"/>
    </location>
</feature>
<reference evidence="12" key="1">
    <citation type="submission" date="2017-09" db="EMBL/GenBank/DDBJ databases">
        <title>Contemporary evolution of a Lepidopteran species, Heliothis virescens, in response to modern agricultural practices.</title>
        <authorList>
            <person name="Fritz M.L."/>
            <person name="Deyonke A.M."/>
            <person name="Papanicolaou A."/>
            <person name="Micinski S."/>
            <person name="Westbrook J."/>
            <person name="Gould F."/>
        </authorList>
    </citation>
    <scope>NUCLEOTIDE SEQUENCE [LARGE SCALE GENOMIC DNA]</scope>
    <source>
        <strain evidence="12">HvINT-</strain>
        <tissue evidence="12">Whole body</tissue>
    </source>
</reference>
<dbReference type="PROSITE" id="PS51915">
    <property type="entry name" value="ZAD"/>
    <property type="match status" value="1"/>
</dbReference>
<feature type="domain" description="C2H2-type" evidence="10">
    <location>
        <begin position="315"/>
        <end position="342"/>
    </location>
</feature>
<dbReference type="Pfam" id="PF00096">
    <property type="entry name" value="zf-C2H2"/>
    <property type="match status" value="2"/>
</dbReference>
<evidence type="ECO:0000256" key="9">
    <source>
        <dbReference type="SAM" id="MobiDB-lite"/>
    </source>
</evidence>
<evidence type="ECO:0000259" key="11">
    <source>
        <dbReference type="PROSITE" id="PS51915"/>
    </source>
</evidence>
<dbReference type="Gene3D" id="3.40.1800.20">
    <property type="match status" value="1"/>
</dbReference>
<accession>A0A2A4JS57</accession>
<comment type="caution">
    <text evidence="12">The sequence shown here is derived from an EMBL/GenBank/DDBJ whole genome shotgun (WGS) entry which is preliminary data.</text>
</comment>
<organism evidence="12">
    <name type="scientific">Heliothis virescens</name>
    <name type="common">Tobacco budworm moth</name>
    <dbReference type="NCBI Taxonomy" id="7102"/>
    <lineage>
        <taxon>Eukaryota</taxon>
        <taxon>Metazoa</taxon>
        <taxon>Ecdysozoa</taxon>
        <taxon>Arthropoda</taxon>
        <taxon>Hexapoda</taxon>
        <taxon>Insecta</taxon>
        <taxon>Pterygota</taxon>
        <taxon>Neoptera</taxon>
        <taxon>Endopterygota</taxon>
        <taxon>Lepidoptera</taxon>
        <taxon>Glossata</taxon>
        <taxon>Ditrysia</taxon>
        <taxon>Noctuoidea</taxon>
        <taxon>Noctuidae</taxon>
        <taxon>Heliothinae</taxon>
        <taxon>Heliothis</taxon>
    </lineage>
</organism>
<keyword evidence="5 8" id="KW-0862">Zinc</keyword>
<feature type="compositionally biased region" description="Acidic residues" evidence="9">
    <location>
        <begin position="192"/>
        <end position="208"/>
    </location>
</feature>
<dbReference type="GO" id="GO:0005634">
    <property type="term" value="C:nucleus"/>
    <property type="evidence" value="ECO:0007669"/>
    <property type="project" value="UniProtKB-SubCell"/>
</dbReference>
<feature type="domain" description="C2H2-type" evidence="10">
    <location>
        <begin position="511"/>
        <end position="534"/>
    </location>
</feature>
<evidence type="ECO:0000256" key="5">
    <source>
        <dbReference type="ARBA" id="ARBA00022833"/>
    </source>
</evidence>
<evidence type="ECO:0000256" key="4">
    <source>
        <dbReference type="ARBA" id="ARBA00022771"/>
    </source>
</evidence>
<keyword evidence="6" id="KW-0539">Nucleus</keyword>
<dbReference type="PROSITE" id="PS50157">
    <property type="entry name" value="ZINC_FINGER_C2H2_2"/>
    <property type="match status" value="7"/>
</dbReference>
<evidence type="ECO:0000256" key="3">
    <source>
        <dbReference type="ARBA" id="ARBA00022737"/>
    </source>
</evidence>
<dbReference type="InterPro" id="IPR012934">
    <property type="entry name" value="Znf_AD"/>
</dbReference>
<evidence type="ECO:0000256" key="2">
    <source>
        <dbReference type="ARBA" id="ARBA00022723"/>
    </source>
</evidence>
<dbReference type="Pfam" id="PF07776">
    <property type="entry name" value="zf-AD"/>
    <property type="match status" value="1"/>
</dbReference>
<protein>
    <recommendedName>
        <fullName evidence="13">Protein krueppel</fullName>
    </recommendedName>
</protein>
<feature type="binding site" evidence="8">
    <location>
        <position position="10"/>
    </location>
    <ligand>
        <name>Zn(2+)</name>
        <dbReference type="ChEBI" id="CHEBI:29105"/>
    </ligand>
</feature>
<feature type="compositionally biased region" description="Basic and acidic residues" evidence="9">
    <location>
        <begin position="222"/>
        <end position="233"/>
    </location>
</feature>
<keyword evidence="4 7" id="KW-0863">Zinc-finger</keyword>
<gene>
    <name evidence="12" type="ORF">B5V51_12625</name>
</gene>
<keyword evidence="3" id="KW-0677">Repeat</keyword>
<feature type="domain" description="C2H2-type" evidence="10">
    <location>
        <begin position="400"/>
        <end position="427"/>
    </location>
</feature>
<feature type="domain" description="C2H2-type" evidence="10">
    <location>
        <begin position="428"/>
        <end position="456"/>
    </location>
</feature>
<dbReference type="InterPro" id="IPR036236">
    <property type="entry name" value="Znf_C2H2_sf"/>
</dbReference>
<feature type="region of interest" description="Disordered" evidence="9">
    <location>
        <begin position="182"/>
        <end position="233"/>
    </location>
</feature>
<evidence type="ECO:0000256" key="8">
    <source>
        <dbReference type="PROSITE-ProRule" id="PRU01263"/>
    </source>
</evidence>
<dbReference type="SUPFAM" id="SSF57716">
    <property type="entry name" value="Glucocorticoid receptor-like (DNA-binding domain)"/>
    <property type="match status" value="1"/>
</dbReference>
<dbReference type="SUPFAM" id="SSF57667">
    <property type="entry name" value="beta-beta-alpha zinc fingers"/>
    <property type="match status" value="5"/>
</dbReference>
<comment type="subcellular location">
    <subcellularLocation>
        <location evidence="1">Nucleus</location>
    </subcellularLocation>
</comment>
<evidence type="ECO:0000256" key="7">
    <source>
        <dbReference type="PROSITE-ProRule" id="PRU00042"/>
    </source>
</evidence>
<evidence type="ECO:0000313" key="12">
    <source>
        <dbReference type="EMBL" id="PCG74877.1"/>
    </source>
</evidence>
<name>A0A2A4JS57_HELVI</name>
<dbReference type="SMART" id="SM00868">
    <property type="entry name" value="zf-AD"/>
    <property type="match status" value="1"/>
</dbReference>
<dbReference type="InterPro" id="IPR050888">
    <property type="entry name" value="ZnF_C2H2-type_TF"/>
</dbReference>
<feature type="binding site" evidence="8">
    <location>
        <position position="13"/>
    </location>
    <ligand>
        <name>Zn(2+)</name>
        <dbReference type="ChEBI" id="CHEBI:29105"/>
    </ligand>
</feature>
<evidence type="ECO:0008006" key="13">
    <source>
        <dbReference type="Google" id="ProtNLM"/>
    </source>
</evidence>
<dbReference type="InterPro" id="IPR013087">
    <property type="entry name" value="Znf_C2H2_type"/>
</dbReference>
<sequence length="571" mass="66073">MSEQKKNINCRVCLRYDLKGSQKCFSLFENYNNSLIFEKIKYVADVQIREGDGLPSTICPDCLLQLETALVFKQKCETSNKILLSVLKKPSKICKVTFKPLPPKKEAEIELDNCYVAANSKTLEISKTEVAEVPIIAQPVYEVPIHETCQTEFSNTTSIQQPLKTEVFVNINLKVQQTTNEIHKQDPVAEPFDNEGSIDEPSDSELVIDTDNNGIDSEDNDEPKNKGPETEEVVKKSKAIDLKLICDDCGESFKSKCKIAVHWKKVHQPEKLICPHCKRIFKSFKAFHVHAKKNTRSCYVATLVRIEGIGPFRVYHCKECEYKTKNIKDIDAHLVTHSGDRRFQCKDCFKFFTQHASLQGHRESYHNDYKVESTCHYCGLHIKGRNRLYKHLRIHEPKLVKCEVCHKILKSHSNLSNHMKRHNGVRSYTCEHCSANFFTMSELCNHRKKVHYKARTFKCDLCEYSLYSAVSLRVHRSKHTPHNVVCLLCGMFLDNPEKLPIHQKNHSEKNFNCQHCDKSFHRRDSLRRHITQKHRLPDIQEPVHIKVVKIKQEFSAEHKFENVITLSPISS</sequence>
<dbReference type="SMART" id="SM00355">
    <property type="entry name" value="ZnF_C2H2"/>
    <property type="match status" value="10"/>
</dbReference>
<feature type="binding site" evidence="8">
    <location>
        <position position="62"/>
    </location>
    <ligand>
        <name>Zn(2+)</name>
        <dbReference type="ChEBI" id="CHEBI:29105"/>
    </ligand>
</feature>
<dbReference type="EMBL" id="NWSH01000676">
    <property type="protein sequence ID" value="PCG74877.1"/>
    <property type="molecule type" value="Genomic_DNA"/>
</dbReference>
<evidence type="ECO:0000256" key="6">
    <source>
        <dbReference type="ARBA" id="ARBA00023242"/>
    </source>
</evidence>
<dbReference type="STRING" id="7102.A0A2A4JS57"/>
<proteinExistence type="predicted"/>
<dbReference type="PANTHER" id="PTHR24406">
    <property type="entry name" value="TRANSCRIPTIONAL REPRESSOR CTCFL-RELATED"/>
    <property type="match status" value="1"/>
</dbReference>
<dbReference type="GO" id="GO:0008270">
    <property type="term" value="F:zinc ion binding"/>
    <property type="evidence" value="ECO:0007669"/>
    <property type="project" value="UniProtKB-UniRule"/>
</dbReference>
<feature type="domain" description="C2H2-type" evidence="10">
    <location>
        <begin position="457"/>
        <end position="484"/>
    </location>
</feature>